<dbReference type="InterPro" id="IPR020845">
    <property type="entry name" value="AMP-binding_CS"/>
</dbReference>
<protein>
    <submittedName>
        <fullName evidence="5">Uncharacterized protein</fullName>
    </submittedName>
</protein>
<dbReference type="EMBL" id="KB446536">
    <property type="protein sequence ID" value="EME47455.1"/>
    <property type="molecule type" value="Genomic_DNA"/>
</dbReference>
<gene>
    <name evidence="5" type="ORF">DOTSEDRAFT_50851</name>
</gene>
<dbReference type="PANTHER" id="PTHR24096">
    <property type="entry name" value="LONG-CHAIN-FATTY-ACID--COA LIGASE"/>
    <property type="match status" value="1"/>
</dbReference>
<dbReference type="Pfam" id="PF13193">
    <property type="entry name" value="AMP-binding_C"/>
    <property type="match status" value="1"/>
</dbReference>
<feature type="domain" description="AMP-dependent synthetase/ligase" evidence="3">
    <location>
        <begin position="38"/>
        <end position="421"/>
    </location>
</feature>
<dbReference type="AlphaFoldDB" id="N1PYH3"/>
<evidence type="ECO:0000256" key="2">
    <source>
        <dbReference type="ARBA" id="ARBA00022598"/>
    </source>
</evidence>
<accession>N1PYH3</accession>
<evidence type="ECO:0000313" key="5">
    <source>
        <dbReference type="EMBL" id="EME47455.1"/>
    </source>
</evidence>
<evidence type="ECO:0000259" key="3">
    <source>
        <dbReference type="Pfam" id="PF00501"/>
    </source>
</evidence>
<dbReference type="Gene3D" id="3.30.300.30">
    <property type="match status" value="1"/>
</dbReference>
<dbReference type="GO" id="GO:0019748">
    <property type="term" value="P:secondary metabolic process"/>
    <property type="evidence" value="ECO:0007669"/>
    <property type="project" value="TreeGrafter"/>
</dbReference>
<dbReference type="OrthoDB" id="1898221at2759"/>
<dbReference type="FunFam" id="3.30.300.30:FF:000007">
    <property type="entry name" value="4-coumarate--CoA ligase 2"/>
    <property type="match status" value="1"/>
</dbReference>
<comment type="similarity">
    <text evidence="1">Belongs to the ATP-dependent AMP-binding enzyme family.</text>
</comment>
<sequence>MASTLERIYHHPTQRHMEVPPVDLLTLLFESEHCAAVDDTVVHIDAANPENKITTAQLLTTLQNIAHGLRHKYGIGSDGPSKDTVTVITHGQLLVPAAFYGVIAAGGVYSAASPSSTVSELARQVKIAKSTVIICGAEHIDVASKAAQECGLPLKNVLVLDSTHDKWSLKSVQGDVNALSKKKQRWRQVFNPAVLKSSLIVILWSSGTTGLPKGVMLSHANLVAETYFTALSGREWAAEEMEKGTFEVKEYNTLAHLPISHIAGLFGYLIAPLYSGGTVYWMRKYEWNELLKNLKKYKITAFYTVPSIWLRISKSNQITDHFRFLEGASTGAAPMDSKLQRAANKRLADGQSTFIGQTWGLSETTGAVTAPLKDSPDDTGSIGYILPNVEIRIVDDDYRDVQEGQEGELMIRSPLVTNGYYDNAAATKASFHGDWFCTGDIGVVRDGKFYVVDRKKELLKYKGLQVAPAELENVLFTHPQVREAAVVGVPAPDDPATDLPRAYVVPVESSKINEDEVKEYVKARLAPYKQLRGGVVFIDDIPKNAIGKFLRRELRDRAKKEIRTAKL</sequence>
<keyword evidence="6" id="KW-1185">Reference proteome</keyword>
<evidence type="ECO:0000256" key="1">
    <source>
        <dbReference type="ARBA" id="ARBA00006432"/>
    </source>
</evidence>
<dbReference type="Proteomes" id="UP000016933">
    <property type="component" value="Unassembled WGS sequence"/>
</dbReference>
<dbReference type="eggNOG" id="KOG1176">
    <property type="taxonomic scope" value="Eukaryota"/>
</dbReference>
<dbReference type="InterPro" id="IPR045851">
    <property type="entry name" value="AMP-bd_C_sf"/>
</dbReference>
<dbReference type="PANTHER" id="PTHR24096:SF149">
    <property type="entry name" value="AMP-BINDING DOMAIN-CONTAINING PROTEIN-RELATED"/>
    <property type="match status" value="1"/>
</dbReference>
<reference evidence="6" key="1">
    <citation type="journal article" date="2012" name="PLoS Genet.">
        <title>The genomes of the fungal plant pathogens Cladosporium fulvum and Dothistroma septosporum reveal adaptation to different hosts and lifestyles but also signatures of common ancestry.</title>
        <authorList>
            <person name="de Wit P.J.G.M."/>
            <person name="van der Burgt A."/>
            <person name="Oekmen B."/>
            <person name="Stergiopoulos I."/>
            <person name="Abd-Elsalam K.A."/>
            <person name="Aerts A.L."/>
            <person name="Bahkali A.H."/>
            <person name="Beenen H.G."/>
            <person name="Chettri P."/>
            <person name="Cox M.P."/>
            <person name="Datema E."/>
            <person name="de Vries R.P."/>
            <person name="Dhillon B."/>
            <person name="Ganley A.R."/>
            <person name="Griffiths S.A."/>
            <person name="Guo Y."/>
            <person name="Hamelin R.C."/>
            <person name="Henrissat B."/>
            <person name="Kabir M.S."/>
            <person name="Jashni M.K."/>
            <person name="Kema G."/>
            <person name="Klaubauf S."/>
            <person name="Lapidus A."/>
            <person name="Levasseur A."/>
            <person name="Lindquist E."/>
            <person name="Mehrabi R."/>
            <person name="Ohm R.A."/>
            <person name="Owen T.J."/>
            <person name="Salamov A."/>
            <person name="Schwelm A."/>
            <person name="Schijlen E."/>
            <person name="Sun H."/>
            <person name="van den Burg H.A."/>
            <person name="van Ham R.C.H.J."/>
            <person name="Zhang S."/>
            <person name="Goodwin S.B."/>
            <person name="Grigoriev I.V."/>
            <person name="Collemare J."/>
            <person name="Bradshaw R.E."/>
        </authorList>
    </citation>
    <scope>NUCLEOTIDE SEQUENCE [LARGE SCALE GENOMIC DNA]</scope>
    <source>
        <strain evidence="6">NZE10 / CBS 128990</strain>
    </source>
</reference>
<dbReference type="OMA" id="WMGKYEW"/>
<dbReference type="HOGENOM" id="CLU_000022_59_2_1"/>
<dbReference type="InterPro" id="IPR000873">
    <property type="entry name" value="AMP-dep_synth/lig_dom"/>
</dbReference>
<evidence type="ECO:0000259" key="4">
    <source>
        <dbReference type="Pfam" id="PF13193"/>
    </source>
</evidence>
<reference evidence="5 6" key="2">
    <citation type="journal article" date="2012" name="PLoS Pathog.">
        <title>Diverse lifestyles and strategies of plant pathogenesis encoded in the genomes of eighteen Dothideomycetes fungi.</title>
        <authorList>
            <person name="Ohm R.A."/>
            <person name="Feau N."/>
            <person name="Henrissat B."/>
            <person name="Schoch C.L."/>
            <person name="Horwitz B.A."/>
            <person name="Barry K.W."/>
            <person name="Condon B.J."/>
            <person name="Copeland A.C."/>
            <person name="Dhillon B."/>
            <person name="Glaser F."/>
            <person name="Hesse C.N."/>
            <person name="Kosti I."/>
            <person name="LaButti K."/>
            <person name="Lindquist E.A."/>
            <person name="Lucas S."/>
            <person name="Salamov A.A."/>
            <person name="Bradshaw R.E."/>
            <person name="Ciuffetti L."/>
            <person name="Hamelin R.C."/>
            <person name="Kema G.H.J."/>
            <person name="Lawrence C."/>
            <person name="Scott J.A."/>
            <person name="Spatafora J.W."/>
            <person name="Turgeon B.G."/>
            <person name="de Wit P.J.G.M."/>
            <person name="Zhong S."/>
            <person name="Goodwin S.B."/>
            <person name="Grigoriev I.V."/>
        </authorList>
    </citation>
    <scope>NUCLEOTIDE SEQUENCE [LARGE SCALE GENOMIC DNA]</scope>
    <source>
        <strain evidence="6">NZE10 / CBS 128990</strain>
    </source>
</reference>
<name>N1PYH3_DOTSN</name>
<dbReference type="InterPro" id="IPR025110">
    <property type="entry name" value="AMP-bd_C"/>
</dbReference>
<dbReference type="Gene3D" id="3.40.50.12780">
    <property type="entry name" value="N-terminal domain of ligase-like"/>
    <property type="match status" value="1"/>
</dbReference>
<feature type="domain" description="AMP-binding enzyme C-terminal" evidence="4">
    <location>
        <begin position="470"/>
        <end position="548"/>
    </location>
</feature>
<dbReference type="SUPFAM" id="SSF56801">
    <property type="entry name" value="Acetyl-CoA synthetase-like"/>
    <property type="match status" value="1"/>
</dbReference>
<dbReference type="Pfam" id="PF00501">
    <property type="entry name" value="AMP-binding"/>
    <property type="match status" value="1"/>
</dbReference>
<dbReference type="STRING" id="675120.N1PYH3"/>
<proteinExistence type="inferred from homology"/>
<evidence type="ECO:0000313" key="6">
    <source>
        <dbReference type="Proteomes" id="UP000016933"/>
    </source>
</evidence>
<organism evidence="5 6">
    <name type="scientific">Dothistroma septosporum (strain NZE10 / CBS 128990)</name>
    <name type="common">Red band needle blight fungus</name>
    <name type="synonym">Mycosphaerella pini</name>
    <dbReference type="NCBI Taxonomy" id="675120"/>
    <lineage>
        <taxon>Eukaryota</taxon>
        <taxon>Fungi</taxon>
        <taxon>Dikarya</taxon>
        <taxon>Ascomycota</taxon>
        <taxon>Pezizomycotina</taxon>
        <taxon>Dothideomycetes</taxon>
        <taxon>Dothideomycetidae</taxon>
        <taxon>Mycosphaerellales</taxon>
        <taxon>Mycosphaerellaceae</taxon>
        <taxon>Dothistroma</taxon>
    </lineage>
</organism>
<dbReference type="GO" id="GO:0016405">
    <property type="term" value="F:CoA-ligase activity"/>
    <property type="evidence" value="ECO:0007669"/>
    <property type="project" value="TreeGrafter"/>
</dbReference>
<dbReference type="PROSITE" id="PS00455">
    <property type="entry name" value="AMP_BINDING"/>
    <property type="match status" value="1"/>
</dbReference>
<dbReference type="InterPro" id="IPR042099">
    <property type="entry name" value="ANL_N_sf"/>
</dbReference>
<keyword evidence="2" id="KW-0436">Ligase</keyword>